<dbReference type="InterPro" id="IPR037257">
    <property type="entry name" value="T2SS_E_N_sf"/>
</dbReference>
<proteinExistence type="predicted"/>
<evidence type="ECO:0000313" key="2">
    <source>
        <dbReference type="EMBL" id="AIA55354.1"/>
    </source>
</evidence>
<name>A0A059ZR58_ACICK</name>
<gene>
    <name evidence="2" type="ORF">Acaty_c1488</name>
</gene>
<sequence length="203" mass="23416">MSTAASREKLRIGQILLRRGFISEAQLERALARQSTTHQRLGALLIADGVVAEQDLALGLSSQARSLFMERRRRAAKLLAQVAEKQRAELERQTLDFINEWQQRVRRLQDRENGERKRREAVLRLAMDFPRALIVAQERIGEAQKRDDANRLRRILGGLAEMERNFAAFRQAMSGASLYPLSEWVGRWQVLGEWAKDLQRQLV</sequence>
<dbReference type="RefSeq" id="WP_004872352.1">
    <property type="nucleotide sequence ID" value="NZ_CP005986.1"/>
</dbReference>
<accession>A0A059ZR58</accession>
<reference evidence="2 3" key="1">
    <citation type="journal article" date="2009" name="J. Bacteriol.">
        <title>Draft genome sequence of the extremely acidophilic bacterium Acidithiobacillus caldus ATCC 51756 reveals metabolic versatility in the genus Acidithiobacillus.</title>
        <authorList>
            <person name="Valdes J."/>
            <person name="Quatrini R."/>
            <person name="Hallberg K."/>
            <person name="Dopson M."/>
            <person name="Valenzuela P.D."/>
            <person name="Holmes D.S."/>
        </authorList>
    </citation>
    <scope>NUCLEOTIDE SEQUENCE [LARGE SCALE GENOMIC DNA]</scope>
    <source>
        <strain evidence="3">ATCC 51756 / DSM 8584 / KU</strain>
    </source>
</reference>
<dbReference type="eggNOG" id="ENOG50319C4">
    <property type="taxonomic scope" value="Bacteria"/>
</dbReference>
<evidence type="ECO:0000256" key="1">
    <source>
        <dbReference type="SAM" id="Coils"/>
    </source>
</evidence>
<feature type="coiled-coil region" evidence="1">
    <location>
        <begin position="73"/>
        <end position="118"/>
    </location>
</feature>
<dbReference type="GeneID" id="92931687"/>
<keyword evidence="1" id="KW-0175">Coiled coil</keyword>
<dbReference type="Gene3D" id="1.10.40.70">
    <property type="match status" value="1"/>
</dbReference>
<dbReference type="AlphaFoldDB" id="A0A059ZR58"/>
<dbReference type="HOGENOM" id="CLU_1346502_0_0_6"/>
<dbReference type="Proteomes" id="UP000005522">
    <property type="component" value="Chromosome"/>
</dbReference>
<dbReference type="KEGG" id="acz:Acaty_c1488"/>
<organism evidence="2 3">
    <name type="scientific">Acidithiobacillus caldus (strain ATCC 51756 / DSM 8584 / KU)</name>
    <dbReference type="NCBI Taxonomy" id="637389"/>
    <lineage>
        <taxon>Bacteria</taxon>
        <taxon>Pseudomonadati</taxon>
        <taxon>Pseudomonadota</taxon>
        <taxon>Acidithiobacillia</taxon>
        <taxon>Acidithiobacillales</taxon>
        <taxon>Acidithiobacillaceae</taxon>
        <taxon>Acidithiobacillus</taxon>
    </lineage>
</organism>
<dbReference type="EMBL" id="CP005986">
    <property type="protein sequence ID" value="AIA55354.1"/>
    <property type="molecule type" value="Genomic_DNA"/>
</dbReference>
<evidence type="ECO:0000313" key="3">
    <source>
        <dbReference type="Proteomes" id="UP000005522"/>
    </source>
</evidence>
<protein>
    <submittedName>
        <fullName evidence="2">Uncharacterized protein</fullName>
    </submittedName>
</protein>
<dbReference type="SUPFAM" id="SSF160246">
    <property type="entry name" value="EspE N-terminal domain-like"/>
    <property type="match status" value="1"/>
</dbReference>